<feature type="region of interest" description="Disordered" evidence="1">
    <location>
        <begin position="666"/>
        <end position="729"/>
    </location>
</feature>
<feature type="region of interest" description="Disordered" evidence="1">
    <location>
        <begin position="138"/>
        <end position="171"/>
    </location>
</feature>
<dbReference type="AlphaFoldDB" id="A0A8S1E442"/>
<evidence type="ECO:0000256" key="1">
    <source>
        <dbReference type="SAM" id="MobiDB-lite"/>
    </source>
</evidence>
<gene>
    <name evidence="2" type="ORF">CLODIP_2_CD07550</name>
</gene>
<evidence type="ECO:0000313" key="3">
    <source>
        <dbReference type="Proteomes" id="UP000494165"/>
    </source>
</evidence>
<proteinExistence type="predicted"/>
<dbReference type="Proteomes" id="UP000494165">
    <property type="component" value="Unassembled WGS sequence"/>
</dbReference>
<accession>A0A8S1E442</accession>
<feature type="region of interest" description="Disordered" evidence="1">
    <location>
        <begin position="285"/>
        <end position="320"/>
    </location>
</feature>
<sequence>MDTVYKSLRRRNRPLPYFSYIDEIAQAMSTEERLMYMSNESMENLSHCIFFMLGPFRTSQVGEIIGMSAVLALLQGEFPRGRFPGAGIVDTHVYCIRKMHAKAISQYNISYKFSSLPLPKKPSTPSLALMQALQKVELSPTKRSQIPDGDDDTSPAKTAKRGDQMDVLEPGPRRTLFGDEFDHDALEDAVKIAEKSPRKFGSKVVRAASDDDAQQPAEMVIPAETDVFTETSGSDAQIQDPNLQVPLVTDADKMLVLSVDTPVVDANPTDRNCPDENMVTTCEGQSNDIVLYSSPSSSDDDGSVYQPETDSDNSLSDSVDDELPIYQPPAYRNMPVPPEYVGTKTADKWTYARNNGFLFAARGDPDPQIAVYFHAGDFSVECPVCGALFFEKEADELQTWPNGAFGPCCSHGQALIPAVPQREGVLKELFENTHPLSREFKKNIVTYSNTFALCGFSTKVLGYNTWPFVYRIQGQIYTPISPAYERLLHNPETPDEPSYVEAWEGQRRNAECRFVDTEKAVSLMAQTSPRADPHLLLLVEEELRATNPFIIAYKTMGEVWRELVHKSLQENTERPKDLVMLLSKAGDPMVALGPNQEILEPITRTEFAAIYNGEVAPQSPTHVVYMRGRVHNMPLQSEFTFPFLFPLLFPHGTIIWRPQMQLTPVIRPGGRRPRNAAAIPPAPPAAADDLPPGILADAVNDDDGDDNDDNDRPPPPPNVAPRHRQRYTR</sequence>
<dbReference type="EMBL" id="CADEPI010000737">
    <property type="protein sequence ID" value="CAB3388286.1"/>
    <property type="molecule type" value="Genomic_DNA"/>
</dbReference>
<protein>
    <recommendedName>
        <fullName evidence="4">Helitron helicase-like domain-containing protein</fullName>
    </recommendedName>
</protein>
<organism evidence="2 3">
    <name type="scientific">Cloeon dipterum</name>
    <dbReference type="NCBI Taxonomy" id="197152"/>
    <lineage>
        <taxon>Eukaryota</taxon>
        <taxon>Metazoa</taxon>
        <taxon>Ecdysozoa</taxon>
        <taxon>Arthropoda</taxon>
        <taxon>Hexapoda</taxon>
        <taxon>Insecta</taxon>
        <taxon>Pterygota</taxon>
        <taxon>Palaeoptera</taxon>
        <taxon>Ephemeroptera</taxon>
        <taxon>Pisciforma</taxon>
        <taxon>Baetidae</taxon>
        <taxon>Cloeon</taxon>
    </lineage>
</organism>
<dbReference type="OrthoDB" id="3366231at2759"/>
<evidence type="ECO:0000313" key="2">
    <source>
        <dbReference type="EMBL" id="CAB3388286.1"/>
    </source>
</evidence>
<name>A0A8S1E442_9INSE</name>
<comment type="caution">
    <text evidence="2">The sequence shown here is derived from an EMBL/GenBank/DDBJ whole genome shotgun (WGS) entry which is preliminary data.</text>
</comment>
<feature type="compositionally biased region" description="Acidic residues" evidence="1">
    <location>
        <begin position="699"/>
        <end position="709"/>
    </location>
</feature>
<keyword evidence="3" id="KW-1185">Reference proteome</keyword>
<evidence type="ECO:0008006" key="4">
    <source>
        <dbReference type="Google" id="ProtNLM"/>
    </source>
</evidence>
<reference evidence="2 3" key="1">
    <citation type="submission" date="2020-04" db="EMBL/GenBank/DDBJ databases">
        <authorList>
            <person name="Alioto T."/>
            <person name="Alioto T."/>
            <person name="Gomez Garrido J."/>
        </authorList>
    </citation>
    <scope>NUCLEOTIDE SEQUENCE [LARGE SCALE GENOMIC DNA]</scope>
</reference>
<feature type="compositionally biased region" description="Low complexity" evidence="1">
    <location>
        <begin position="675"/>
        <end position="698"/>
    </location>
</feature>